<proteinExistence type="inferred from homology"/>
<dbReference type="AlphaFoldDB" id="A0A6B8RU42"/>
<name>A0A6B8RU42_9BACL</name>
<dbReference type="InterPro" id="IPR038765">
    <property type="entry name" value="Papain-like_cys_pep_sf"/>
</dbReference>
<sequence length="834" mass="91539">MSTNKAVFQEESMQRLLNGLTDITDDANYLRNGMNGFANQLDGQLLAQISGQTSAAQALISQLTTRAEDMAGFIKFAIGQLQEAELKNKAAVTALTKVSVKEGFWDKLVHGAGAKLGAVEKKIASGLHNIATTLTDTNPIWLILAPIPTLLVAVAKSFKVKIKDSTFEARLGTLKEDNQVKYLLKLTANGTEGEQKWAMGQIEQIIKALDEIGRCQAAHAMYTKFGNGPYKDRAHQEAIKVRVKLAKLNVASVYYEEGNDFSARYKGSPLLACHYNPMKSDLSELPADNQLRYLIATSILKDGKGNWAKGQIGQIEALYAIIGNAQKALHFIGDKSGKAKEESKITEARNKLVKDFHLDAKFIDGVDFTKYDIDPVINTPQGGSDNVGNASYWRDKVVELAKLWEGKIPYCLDGKITTQVLDLHNPPPYMDCSDFTSSLYKTLFGIDIGSNTRIQVTRGIETEYNDLKPGDLILFDWKTNGEGIDHVGIYIGNGKFIHETGTNSNPNHLSDIKQNIVINNLEDNWGKGYGKIKSNISSIRRIIQDDATIINIQKDGKKPLPLGYQNPTDHTEKDIESTVGAPSKGSTKGDDSKLGSLSAKYESNGKPGSISSGSGDIGGASYGAYQFASASGVPHTFTLWLKGINDEFYDSLSNAYKKDGNKYGESFNAEWKAIANEDSSLFMQLQHDYTKQAYYDVVAKKVLKDTGVDFNKKSEALKNVLWSRAVQHGVGGAPVVIENAFSTLDMLSATDEQIIRAIYAESGKVVNNGKKAIIEKNGVSVKQNMDKAIDYAKEQGIYGKYLGYFSGNSTEVQISVWKRLNIDELNDALKSLKN</sequence>
<evidence type="ECO:0000256" key="3">
    <source>
        <dbReference type="ARBA" id="ARBA00022801"/>
    </source>
</evidence>
<dbReference type="GO" id="GO:0008234">
    <property type="term" value="F:cysteine-type peptidase activity"/>
    <property type="evidence" value="ECO:0007669"/>
    <property type="project" value="UniProtKB-KW"/>
</dbReference>
<dbReference type="PANTHER" id="PTHR47053">
    <property type="entry name" value="MUREIN DD-ENDOPEPTIDASE MEPH-RELATED"/>
    <property type="match status" value="1"/>
</dbReference>
<keyword evidence="2" id="KW-0645">Protease</keyword>
<dbReference type="SUPFAM" id="SSF54001">
    <property type="entry name" value="Cysteine proteinases"/>
    <property type="match status" value="1"/>
</dbReference>
<evidence type="ECO:0000256" key="5">
    <source>
        <dbReference type="SAM" id="MobiDB-lite"/>
    </source>
</evidence>
<dbReference type="KEGG" id="ppsc:EHS13_29980"/>
<evidence type="ECO:0000256" key="4">
    <source>
        <dbReference type="ARBA" id="ARBA00022807"/>
    </source>
</evidence>
<evidence type="ECO:0000313" key="8">
    <source>
        <dbReference type="Proteomes" id="UP000426246"/>
    </source>
</evidence>
<evidence type="ECO:0000256" key="1">
    <source>
        <dbReference type="ARBA" id="ARBA00007074"/>
    </source>
</evidence>
<dbReference type="Pfam" id="PF00877">
    <property type="entry name" value="NLPC_P60"/>
    <property type="match status" value="1"/>
</dbReference>
<dbReference type="OrthoDB" id="9800780at2"/>
<feature type="region of interest" description="Disordered" evidence="5">
    <location>
        <begin position="558"/>
        <end position="612"/>
    </location>
</feature>
<keyword evidence="8" id="KW-1185">Reference proteome</keyword>
<dbReference type="PANTHER" id="PTHR47053:SF1">
    <property type="entry name" value="MUREIN DD-ENDOPEPTIDASE MEPH-RELATED"/>
    <property type="match status" value="1"/>
</dbReference>
<dbReference type="RefSeq" id="WP_155703914.1">
    <property type="nucleotide sequence ID" value="NZ_CP034235.1"/>
</dbReference>
<dbReference type="InterPro" id="IPR049073">
    <property type="entry name" value="T6SS_VgrG3-like_C"/>
</dbReference>
<dbReference type="InterPro" id="IPR051202">
    <property type="entry name" value="Peptidase_C40"/>
</dbReference>
<feature type="domain" description="NlpC/P60" evidence="6">
    <location>
        <begin position="391"/>
        <end position="536"/>
    </location>
</feature>
<dbReference type="Gene3D" id="3.90.1720.10">
    <property type="entry name" value="endopeptidase domain like (from Nostoc punctiforme)"/>
    <property type="match status" value="1"/>
</dbReference>
<keyword evidence="3" id="KW-0378">Hydrolase</keyword>
<dbReference type="PROSITE" id="PS51935">
    <property type="entry name" value="NLPC_P60"/>
    <property type="match status" value="1"/>
</dbReference>
<dbReference type="GO" id="GO:0006508">
    <property type="term" value="P:proteolysis"/>
    <property type="evidence" value="ECO:0007669"/>
    <property type="project" value="UniProtKB-KW"/>
</dbReference>
<protein>
    <submittedName>
        <fullName evidence="7">Peptidoglycan endopeptidase</fullName>
    </submittedName>
</protein>
<organism evidence="7 8">
    <name type="scientific">Paenibacillus psychroresistens</name>
    <dbReference type="NCBI Taxonomy" id="1778678"/>
    <lineage>
        <taxon>Bacteria</taxon>
        <taxon>Bacillati</taxon>
        <taxon>Bacillota</taxon>
        <taxon>Bacilli</taxon>
        <taxon>Bacillales</taxon>
        <taxon>Paenibacillaceae</taxon>
        <taxon>Paenibacillus</taxon>
    </lineage>
</organism>
<evidence type="ECO:0000313" key="7">
    <source>
        <dbReference type="EMBL" id="QGQ98806.1"/>
    </source>
</evidence>
<comment type="similarity">
    <text evidence="1">Belongs to the peptidase C40 family.</text>
</comment>
<evidence type="ECO:0000256" key="2">
    <source>
        <dbReference type="ARBA" id="ARBA00022670"/>
    </source>
</evidence>
<gene>
    <name evidence="7" type="ORF">EHS13_29980</name>
</gene>
<dbReference type="InterPro" id="IPR000064">
    <property type="entry name" value="NLP_P60_dom"/>
</dbReference>
<reference evidence="8" key="1">
    <citation type="submission" date="2018-11" db="EMBL/GenBank/DDBJ databases">
        <title>Complete genome sequence of Paenibacillus sp. ML311-T8.</title>
        <authorList>
            <person name="Nam Y.-D."/>
            <person name="Kang J."/>
            <person name="Chung W.-H."/>
            <person name="Park Y.S."/>
        </authorList>
    </citation>
    <scope>NUCLEOTIDE SEQUENCE [LARGE SCALE GENOMIC DNA]</scope>
    <source>
        <strain evidence="8">ML311-T8</strain>
    </source>
</reference>
<accession>A0A6B8RU42</accession>
<evidence type="ECO:0000259" key="6">
    <source>
        <dbReference type="PROSITE" id="PS51935"/>
    </source>
</evidence>
<dbReference type="Proteomes" id="UP000426246">
    <property type="component" value="Chromosome"/>
</dbReference>
<dbReference type="EMBL" id="CP034235">
    <property type="protein sequence ID" value="QGQ98806.1"/>
    <property type="molecule type" value="Genomic_DNA"/>
</dbReference>
<keyword evidence="4" id="KW-0788">Thiol protease</keyword>
<dbReference type="Pfam" id="PF21277">
    <property type="entry name" value="T6SS_VgrG3-like_C"/>
    <property type="match status" value="1"/>
</dbReference>